<gene>
    <name evidence="2" type="ORF">BOVATA_014620</name>
</gene>
<feature type="compositionally biased region" description="Basic and acidic residues" evidence="1">
    <location>
        <begin position="1"/>
        <end position="35"/>
    </location>
</feature>
<protein>
    <submittedName>
        <fullName evidence="2">Skwp2, putative</fullName>
    </submittedName>
</protein>
<comment type="caution">
    <text evidence="2">The sequence shown here is derived from an EMBL/GenBank/DDBJ whole genome shotgun (WGS) entry which is preliminary data.</text>
</comment>
<accession>A0A2H6KAI9</accession>
<dbReference type="GeneID" id="39873739"/>
<feature type="region of interest" description="Disordered" evidence="1">
    <location>
        <begin position="1"/>
        <end position="40"/>
    </location>
</feature>
<proteinExistence type="predicted"/>
<sequence length="120" mass="13028">MVKVSDERKRCDDYDARRVSDGEPERAGDEKDAGDGRWPMMMSGRLQAMSRPVDGIDGRASMGDGGRWAGNDSDGRAGGLSGRSDRLPMADGRYASMVEQAQASGRLVDGRWSDTDDGQR</sequence>
<dbReference type="VEuPathDB" id="PiroplasmaDB:BOVATA_014620"/>
<feature type="region of interest" description="Disordered" evidence="1">
    <location>
        <begin position="100"/>
        <end position="120"/>
    </location>
</feature>
<name>A0A2H6KAI9_9APIC</name>
<dbReference type="EMBL" id="BDSA01000002">
    <property type="protein sequence ID" value="GBE59969.1"/>
    <property type="molecule type" value="Genomic_DNA"/>
</dbReference>
<reference evidence="2 3" key="1">
    <citation type="journal article" date="2017" name="BMC Genomics">
        <title>Whole-genome assembly of Babesia ovata and comparative genomics between closely related pathogens.</title>
        <authorList>
            <person name="Yamagishi J."/>
            <person name="Asada M."/>
            <person name="Hakimi H."/>
            <person name="Tanaka T.Q."/>
            <person name="Sugimoto C."/>
            <person name="Kawazu S."/>
        </authorList>
    </citation>
    <scope>NUCLEOTIDE SEQUENCE [LARGE SCALE GENOMIC DNA]</scope>
    <source>
        <strain evidence="2 3">Miyake</strain>
    </source>
</reference>
<dbReference type="AlphaFoldDB" id="A0A2H6KAI9"/>
<feature type="region of interest" description="Disordered" evidence="1">
    <location>
        <begin position="53"/>
        <end position="88"/>
    </location>
</feature>
<dbReference type="RefSeq" id="XP_028866212.1">
    <property type="nucleotide sequence ID" value="XM_029010379.1"/>
</dbReference>
<dbReference type="Proteomes" id="UP000236319">
    <property type="component" value="Unassembled WGS sequence"/>
</dbReference>
<evidence type="ECO:0000256" key="1">
    <source>
        <dbReference type="SAM" id="MobiDB-lite"/>
    </source>
</evidence>
<keyword evidence="3" id="KW-1185">Reference proteome</keyword>
<evidence type="ECO:0000313" key="3">
    <source>
        <dbReference type="Proteomes" id="UP000236319"/>
    </source>
</evidence>
<organism evidence="2 3">
    <name type="scientific">Babesia ovata</name>
    <dbReference type="NCBI Taxonomy" id="189622"/>
    <lineage>
        <taxon>Eukaryota</taxon>
        <taxon>Sar</taxon>
        <taxon>Alveolata</taxon>
        <taxon>Apicomplexa</taxon>
        <taxon>Aconoidasida</taxon>
        <taxon>Piroplasmida</taxon>
        <taxon>Babesiidae</taxon>
        <taxon>Babesia</taxon>
    </lineage>
</organism>
<evidence type="ECO:0000313" key="2">
    <source>
        <dbReference type="EMBL" id="GBE59969.1"/>
    </source>
</evidence>
<feature type="compositionally biased region" description="Basic and acidic residues" evidence="1">
    <location>
        <begin position="108"/>
        <end position="120"/>
    </location>
</feature>